<reference evidence="1 2" key="1">
    <citation type="journal article" date="2016" name="Mol. Biol. Evol.">
        <title>Comparative Genomics of Early-Diverging Mushroom-Forming Fungi Provides Insights into the Origins of Lignocellulose Decay Capabilities.</title>
        <authorList>
            <person name="Nagy L.G."/>
            <person name="Riley R."/>
            <person name="Tritt A."/>
            <person name="Adam C."/>
            <person name="Daum C."/>
            <person name="Floudas D."/>
            <person name="Sun H."/>
            <person name="Yadav J.S."/>
            <person name="Pangilinan J."/>
            <person name="Larsson K.H."/>
            <person name="Matsuura K."/>
            <person name="Barry K."/>
            <person name="Labutti K."/>
            <person name="Kuo R."/>
            <person name="Ohm R.A."/>
            <person name="Bhattacharya S.S."/>
            <person name="Shirouzu T."/>
            <person name="Yoshinaga Y."/>
            <person name="Martin F.M."/>
            <person name="Grigoriev I.V."/>
            <person name="Hibbett D.S."/>
        </authorList>
    </citation>
    <scope>NUCLEOTIDE SEQUENCE [LARGE SCALE GENOMIC DNA]</scope>
    <source>
        <strain evidence="1 2">TUFC12733</strain>
    </source>
</reference>
<protein>
    <submittedName>
        <fullName evidence="1">Uncharacterized protein</fullName>
    </submittedName>
</protein>
<sequence length="101" mass="11356">MGETNAAGVIAMFNGDNVHALPNVFIAEPTFHALYDQLSISWYTRADVAQSRKNVYKLKAVRPYVLDHDLIDKEIKLTSSDPALPSVDPRGLFLHARRGRY</sequence>
<dbReference type="AlphaFoldDB" id="A0A167FKS9"/>
<accession>A0A167FKS9</accession>
<name>A0A167FKS9_CALVF</name>
<keyword evidence="2" id="KW-1185">Reference proteome</keyword>
<dbReference type="EMBL" id="KV417378">
    <property type="protein sequence ID" value="KZO89599.1"/>
    <property type="molecule type" value="Genomic_DNA"/>
</dbReference>
<gene>
    <name evidence="1" type="ORF">CALVIDRAFT_543449</name>
</gene>
<evidence type="ECO:0000313" key="1">
    <source>
        <dbReference type="EMBL" id="KZO89599.1"/>
    </source>
</evidence>
<organism evidence="1 2">
    <name type="scientific">Calocera viscosa (strain TUFC12733)</name>
    <dbReference type="NCBI Taxonomy" id="1330018"/>
    <lineage>
        <taxon>Eukaryota</taxon>
        <taxon>Fungi</taxon>
        <taxon>Dikarya</taxon>
        <taxon>Basidiomycota</taxon>
        <taxon>Agaricomycotina</taxon>
        <taxon>Dacrymycetes</taxon>
        <taxon>Dacrymycetales</taxon>
        <taxon>Dacrymycetaceae</taxon>
        <taxon>Calocera</taxon>
    </lineage>
</organism>
<evidence type="ECO:0000313" key="2">
    <source>
        <dbReference type="Proteomes" id="UP000076738"/>
    </source>
</evidence>
<proteinExistence type="predicted"/>
<dbReference type="OrthoDB" id="2104739at2759"/>
<dbReference type="Proteomes" id="UP000076738">
    <property type="component" value="Unassembled WGS sequence"/>
</dbReference>